<evidence type="ECO:0000313" key="3">
    <source>
        <dbReference type="EMBL" id="RFC55888.1"/>
    </source>
</evidence>
<dbReference type="EMBL" id="QURB01000001">
    <property type="protein sequence ID" value="RFC55888.1"/>
    <property type="molecule type" value="Genomic_DNA"/>
</dbReference>
<comment type="caution">
    <text evidence="3">The sequence shown here is derived from an EMBL/GenBank/DDBJ whole genome shotgun (WGS) entry which is preliminary data.</text>
</comment>
<reference evidence="3 4" key="1">
    <citation type="submission" date="2018-08" db="EMBL/GenBank/DDBJ databases">
        <title>The draft genome squence of Brumimicrobium sp. N62.</title>
        <authorList>
            <person name="Du Z.-J."/>
            <person name="Luo H.-R."/>
        </authorList>
    </citation>
    <scope>NUCLEOTIDE SEQUENCE [LARGE SCALE GENOMIC DNA]</scope>
    <source>
        <strain evidence="3 4">N62</strain>
    </source>
</reference>
<protein>
    <submittedName>
        <fullName evidence="3">Lipopolysaccharide A protein</fullName>
    </submittedName>
</protein>
<sequence>MKVFYYAKRFGYNALPSLYFKRKYQKLKRFEKSFSQEEIEYRINYYNKVNQPFETSKRATSIENYKRTKGTDYFLDLKEFLHYFKLSTRFDYRFGDDTDVNSFPTLVKARPIDGNNANSVLFKLNKNRHFNWVNDNLKFTDKKDLMVWRGGAYLELRKSFVKKFYNHPLCNVKQTNRPVEDLPWQGDFLSIQEQLKYKFIFCPEGNDVATNLKWVMSSNSLCLMPKPKYETWFMEGTLKAGVHYVEVKSDYSDLEEKILYYSKNSAEAEQIISNAHAHVNRFKNENLEDLLCLKVLEKYTKLSGQFEALKFNDPTA</sequence>
<keyword evidence="4" id="KW-1185">Reference proteome</keyword>
<dbReference type="PANTHER" id="PTHR12203">
    <property type="entry name" value="KDEL LYS-ASP-GLU-LEU CONTAINING - RELATED"/>
    <property type="match status" value="1"/>
</dbReference>
<accession>A0A3E1F236</accession>
<gene>
    <name evidence="3" type="ORF">DXU93_02825</name>
</gene>
<evidence type="ECO:0000313" key="4">
    <source>
        <dbReference type="Proteomes" id="UP000257127"/>
    </source>
</evidence>
<dbReference type="PANTHER" id="PTHR12203:SF35">
    <property type="entry name" value="PROTEIN O-GLUCOSYLTRANSFERASE 1"/>
    <property type="match status" value="1"/>
</dbReference>
<name>A0A3E1F236_9FLAO</name>
<dbReference type="Proteomes" id="UP000257127">
    <property type="component" value="Unassembled WGS sequence"/>
</dbReference>
<dbReference type="InterPro" id="IPR006598">
    <property type="entry name" value="CAP10"/>
</dbReference>
<organism evidence="3 4">
    <name type="scientific">Brumimicrobium aurantiacum</name>
    <dbReference type="NCBI Taxonomy" id="1737063"/>
    <lineage>
        <taxon>Bacteria</taxon>
        <taxon>Pseudomonadati</taxon>
        <taxon>Bacteroidota</taxon>
        <taxon>Flavobacteriia</taxon>
        <taxon>Flavobacteriales</taxon>
        <taxon>Crocinitomicaceae</taxon>
        <taxon>Brumimicrobium</taxon>
    </lineage>
</organism>
<dbReference type="AlphaFoldDB" id="A0A3E1F236"/>
<evidence type="ECO:0000256" key="1">
    <source>
        <dbReference type="ARBA" id="ARBA00022679"/>
    </source>
</evidence>
<dbReference type="GO" id="GO:0016740">
    <property type="term" value="F:transferase activity"/>
    <property type="evidence" value="ECO:0007669"/>
    <property type="project" value="UniProtKB-KW"/>
</dbReference>
<dbReference type="Pfam" id="PF05686">
    <property type="entry name" value="Glyco_transf_90"/>
    <property type="match status" value="1"/>
</dbReference>
<keyword evidence="1" id="KW-0808">Transferase</keyword>
<evidence type="ECO:0000259" key="2">
    <source>
        <dbReference type="SMART" id="SM00672"/>
    </source>
</evidence>
<feature type="domain" description="Glycosyl transferase CAP10" evidence="2">
    <location>
        <begin position="99"/>
        <end position="307"/>
    </location>
</feature>
<dbReference type="InterPro" id="IPR051091">
    <property type="entry name" value="O-Glucosyltr/Glycosyltrsf_90"/>
</dbReference>
<dbReference type="SMART" id="SM00672">
    <property type="entry name" value="CAP10"/>
    <property type="match status" value="1"/>
</dbReference>
<dbReference type="RefSeq" id="WP_116879723.1">
    <property type="nucleotide sequence ID" value="NZ_QURB01000001.1"/>
</dbReference>
<dbReference type="OrthoDB" id="767964at2"/>
<proteinExistence type="predicted"/>